<dbReference type="Gene3D" id="3.40.50.10140">
    <property type="entry name" value="Toll/interleukin-1 receptor homology (TIR) domain"/>
    <property type="match status" value="1"/>
</dbReference>
<dbReference type="InterPro" id="IPR035897">
    <property type="entry name" value="Toll_tir_struct_dom_sf"/>
</dbReference>
<reference evidence="2 3" key="1">
    <citation type="submission" date="2020-03" db="EMBL/GenBank/DDBJ databases">
        <title>Sequencing the genomes of 1000 actinobacteria strains.</title>
        <authorList>
            <person name="Klenk H.-P."/>
        </authorList>
    </citation>
    <scope>NUCLEOTIDE SEQUENCE [LARGE SCALE GENOMIC DNA]</scope>
    <source>
        <strain evidence="2 3">DSM 44556</strain>
    </source>
</reference>
<feature type="domain" description="TIR" evidence="1">
    <location>
        <begin position="12"/>
        <end position="111"/>
    </location>
</feature>
<evidence type="ECO:0000259" key="1">
    <source>
        <dbReference type="Pfam" id="PF13676"/>
    </source>
</evidence>
<dbReference type="AlphaFoldDB" id="A0A7X5TY49"/>
<proteinExistence type="predicted"/>
<comment type="caution">
    <text evidence="2">The sequence shown here is derived from an EMBL/GenBank/DDBJ whole genome shotgun (WGS) entry which is preliminary data.</text>
</comment>
<dbReference type="GO" id="GO:0007165">
    <property type="term" value="P:signal transduction"/>
    <property type="evidence" value="ECO:0007669"/>
    <property type="project" value="InterPro"/>
</dbReference>
<dbReference type="Proteomes" id="UP000547444">
    <property type="component" value="Unassembled WGS sequence"/>
</dbReference>
<evidence type="ECO:0000313" key="3">
    <source>
        <dbReference type="Proteomes" id="UP000547444"/>
    </source>
</evidence>
<protein>
    <recommendedName>
        <fullName evidence="1">TIR domain-containing protein</fullName>
    </recommendedName>
</protein>
<keyword evidence="3" id="KW-1185">Reference proteome</keyword>
<dbReference type="RefSeq" id="WP_208410182.1">
    <property type="nucleotide sequence ID" value="NZ_JAANOW010000001.1"/>
</dbReference>
<name>A0A7X5TY49_9MYCO</name>
<accession>A0A7X5TY49</accession>
<sequence>MMLAPPPIRVRVFLSWCHRDVALKTDLVERLEPNLAILGGIDFSWWEDSQLEIGEAWRRGILDRLSECDYALLLLSPGFFASRFVTTEELPRIIGAKASARALPVMLRTVPLDGSRTMHGVENAQVFTDAGKSYADLAGALRDRYASNLATAIQGRVQGRGWRRL</sequence>
<organism evidence="2 3">
    <name type="scientific">Mycolicibacterium fluoranthenivorans</name>
    <dbReference type="NCBI Taxonomy" id="258505"/>
    <lineage>
        <taxon>Bacteria</taxon>
        <taxon>Bacillati</taxon>
        <taxon>Actinomycetota</taxon>
        <taxon>Actinomycetes</taxon>
        <taxon>Mycobacteriales</taxon>
        <taxon>Mycobacteriaceae</taxon>
        <taxon>Mycolicibacterium</taxon>
    </lineage>
</organism>
<evidence type="ECO:0000313" key="2">
    <source>
        <dbReference type="EMBL" id="NIH94894.1"/>
    </source>
</evidence>
<gene>
    <name evidence="2" type="ORF">FHU31_001850</name>
</gene>
<dbReference type="SUPFAM" id="SSF52200">
    <property type="entry name" value="Toll/Interleukin receptor TIR domain"/>
    <property type="match status" value="1"/>
</dbReference>
<dbReference type="Pfam" id="PF13676">
    <property type="entry name" value="TIR_2"/>
    <property type="match status" value="1"/>
</dbReference>
<dbReference type="EMBL" id="JAANOW010000001">
    <property type="protein sequence ID" value="NIH94894.1"/>
    <property type="molecule type" value="Genomic_DNA"/>
</dbReference>
<dbReference type="InterPro" id="IPR000157">
    <property type="entry name" value="TIR_dom"/>
</dbReference>